<dbReference type="InterPro" id="IPR020846">
    <property type="entry name" value="MFS_dom"/>
</dbReference>
<dbReference type="InterPro" id="IPR011701">
    <property type="entry name" value="MFS"/>
</dbReference>
<accession>A0A9W8E4H7</accession>
<dbReference type="InterPro" id="IPR036259">
    <property type="entry name" value="MFS_trans_sf"/>
</dbReference>
<dbReference type="GO" id="GO:0016020">
    <property type="term" value="C:membrane"/>
    <property type="evidence" value="ECO:0007669"/>
    <property type="project" value="UniProtKB-SubCell"/>
</dbReference>
<dbReference type="SUPFAM" id="SSF103473">
    <property type="entry name" value="MFS general substrate transporter"/>
    <property type="match status" value="1"/>
</dbReference>
<dbReference type="FunFam" id="1.20.1250.20:FF:000018">
    <property type="entry name" value="MFS transporter permease"/>
    <property type="match status" value="1"/>
</dbReference>
<feature type="transmembrane region" description="Helical" evidence="6">
    <location>
        <begin position="411"/>
        <end position="433"/>
    </location>
</feature>
<dbReference type="EMBL" id="JANBPY010000107">
    <property type="protein sequence ID" value="KAJ1969005.1"/>
    <property type="molecule type" value="Genomic_DNA"/>
</dbReference>
<evidence type="ECO:0000256" key="6">
    <source>
        <dbReference type="SAM" id="Phobius"/>
    </source>
</evidence>
<gene>
    <name evidence="8" type="ORF">IWQ62_000902</name>
</gene>
<reference evidence="8" key="1">
    <citation type="submission" date="2022-07" db="EMBL/GenBank/DDBJ databases">
        <title>Phylogenomic reconstructions and comparative analyses of Kickxellomycotina fungi.</title>
        <authorList>
            <person name="Reynolds N.K."/>
            <person name="Stajich J.E."/>
            <person name="Barry K."/>
            <person name="Grigoriev I.V."/>
            <person name="Crous P."/>
            <person name="Smith M.E."/>
        </authorList>
    </citation>
    <scope>NUCLEOTIDE SEQUENCE</scope>
    <source>
        <strain evidence="8">RSA 1196</strain>
    </source>
</reference>
<dbReference type="Gene3D" id="1.20.1250.20">
    <property type="entry name" value="MFS general substrate transporter like domains"/>
    <property type="match status" value="1"/>
</dbReference>
<comment type="subcellular location">
    <subcellularLocation>
        <location evidence="1">Membrane</location>
        <topology evidence="1">Multi-pass membrane protein</topology>
    </subcellularLocation>
</comment>
<feature type="transmembrane region" description="Helical" evidence="6">
    <location>
        <begin position="445"/>
        <end position="467"/>
    </location>
</feature>
<feature type="transmembrane region" description="Helical" evidence="6">
    <location>
        <begin position="290"/>
        <end position="310"/>
    </location>
</feature>
<keyword evidence="3 6" id="KW-0812">Transmembrane</keyword>
<feature type="transmembrane region" description="Helical" evidence="6">
    <location>
        <begin position="380"/>
        <end position="399"/>
    </location>
</feature>
<dbReference type="PROSITE" id="PS50850">
    <property type="entry name" value="MFS"/>
    <property type="match status" value="1"/>
</dbReference>
<evidence type="ECO:0000259" key="7">
    <source>
        <dbReference type="PROSITE" id="PS50850"/>
    </source>
</evidence>
<sequence>MGADTTSLLSSDSKHGINGMNHSLDEAVVITDEKSHTANLLSPAVVDERRLVSKLDRYIVPIMTLTYILSFLDRSNIGNAKLMHLEKDLDISQAGYSWGLSIFFVGYILLEVPANIVMKLWRPSQWLGLIVFGWGVLCTCMAANTGLVSLLTLRFLLGAFEAGFVPGVIYYFTLWYTPDEICSRIGWLFTAVPVAGACGGLLAYAVSFMDGLHGIAAWQWLFLIEGLPTVVMGIIIFFFMPNSAYQASWLTPEEQQRVQQRLERRHGVDASTQGLNKAQVREAFKEFTTYIYGACLFGFGTAAYGNSFLMSTVIKELGFNDIIAQLLTVPPYVGAAIYMVLMCYHAGRVHKFGLHIIVSAAGGLVGFILIAFVHGRVGQYLSLTLAVITIFTGAPLLMGWMSNNTVGSTKIAVVTSLITSIGNLGGLVAGQMYRNSEAPQYLVSHLVNAGCLLSAIILVLWLCYIYTEKNKRLETESLANGKPFRYTL</sequence>
<dbReference type="AlphaFoldDB" id="A0A9W8E4H7"/>
<dbReference type="PANTHER" id="PTHR43791">
    <property type="entry name" value="PERMEASE-RELATED"/>
    <property type="match status" value="1"/>
</dbReference>
<evidence type="ECO:0000313" key="8">
    <source>
        <dbReference type="EMBL" id="KAJ1969005.1"/>
    </source>
</evidence>
<keyword evidence="5 6" id="KW-0472">Membrane</keyword>
<evidence type="ECO:0000256" key="5">
    <source>
        <dbReference type="ARBA" id="ARBA00023136"/>
    </source>
</evidence>
<dbReference type="PANTHER" id="PTHR43791:SF36">
    <property type="entry name" value="TRANSPORTER, PUTATIVE (AFU_ORTHOLOGUE AFUA_6G08340)-RELATED"/>
    <property type="match status" value="1"/>
</dbReference>
<dbReference type="Pfam" id="PF07690">
    <property type="entry name" value="MFS_1"/>
    <property type="match status" value="1"/>
</dbReference>
<comment type="caution">
    <text evidence="8">The sequence shown here is derived from an EMBL/GenBank/DDBJ whole genome shotgun (WGS) entry which is preliminary data.</text>
</comment>
<keyword evidence="9" id="KW-1185">Reference proteome</keyword>
<feature type="transmembrane region" description="Helical" evidence="6">
    <location>
        <begin position="218"/>
        <end position="240"/>
    </location>
</feature>
<evidence type="ECO:0000256" key="4">
    <source>
        <dbReference type="ARBA" id="ARBA00022989"/>
    </source>
</evidence>
<dbReference type="GO" id="GO:0022857">
    <property type="term" value="F:transmembrane transporter activity"/>
    <property type="evidence" value="ECO:0007669"/>
    <property type="project" value="InterPro"/>
</dbReference>
<dbReference type="OrthoDB" id="2962993at2759"/>
<dbReference type="Proteomes" id="UP001150925">
    <property type="component" value="Unassembled WGS sequence"/>
</dbReference>
<feature type="transmembrane region" description="Helical" evidence="6">
    <location>
        <begin position="322"/>
        <end position="341"/>
    </location>
</feature>
<feature type="transmembrane region" description="Helical" evidence="6">
    <location>
        <begin position="95"/>
        <end position="114"/>
    </location>
</feature>
<evidence type="ECO:0000256" key="1">
    <source>
        <dbReference type="ARBA" id="ARBA00004141"/>
    </source>
</evidence>
<evidence type="ECO:0000256" key="2">
    <source>
        <dbReference type="ARBA" id="ARBA00022448"/>
    </source>
</evidence>
<feature type="transmembrane region" description="Helical" evidence="6">
    <location>
        <begin position="153"/>
        <end position="173"/>
    </location>
</feature>
<feature type="transmembrane region" description="Helical" evidence="6">
    <location>
        <begin position="126"/>
        <end position="147"/>
    </location>
</feature>
<keyword evidence="2" id="KW-0813">Transport</keyword>
<protein>
    <recommendedName>
        <fullName evidence="7">Major facilitator superfamily (MFS) profile domain-containing protein</fullName>
    </recommendedName>
</protein>
<feature type="domain" description="Major facilitator superfamily (MFS) profile" evidence="7">
    <location>
        <begin position="59"/>
        <end position="472"/>
    </location>
</feature>
<feature type="transmembrane region" description="Helical" evidence="6">
    <location>
        <begin position="353"/>
        <end position="374"/>
    </location>
</feature>
<name>A0A9W8E4H7_9FUNG</name>
<keyword evidence="4 6" id="KW-1133">Transmembrane helix</keyword>
<organism evidence="8 9">
    <name type="scientific">Dispira parvispora</name>
    <dbReference type="NCBI Taxonomy" id="1520584"/>
    <lineage>
        <taxon>Eukaryota</taxon>
        <taxon>Fungi</taxon>
        <taxon>Fungi incertae sedis</taxon>
        <taxon>Zoopagomycota</taxon>
        <taxon>Kickxellomycotina</taxon>
        <taxon>Dimargaritomycetes</taxon>
        <taxon>Dimargaritales</taxon>
        <taxon>Dimargaritaceae</taxon>
        <taxon>Dispira</taxon>
    </lineage>
</organism>
<evidence type="ECO:0000313" key="9">
    <source>
        <dbReference type="Proteomes" id="UP001150925"/>
    </source>
</evidence>
<evidence type="ECO:0000256" key="3">
    <source>
        <dbReference type="ARBA" id="ARBA00022692"/>
    </source>
</evidence>
<feature type="transmembrane region" description="Helical" evidence="6">
    <location>
        <begin position="185"/>
        <end position="206"/>
    </location>
</feature>
<proteinExistence type="predicted"/>